<comment type="catalytic activity">
    <reaction evidence="4">
        <text>DNA(n) + a 2'-deoxyribonucleoside 5'-triphosphate = DNA(n+1) + diphosphate</text>
        <dbReference type="Rhea" id="RHEA:22508"/>
        <dbReference type="Rhea" id="RHEA-COMP:17339"/>
        <dbReference type="Rhea" id="RHEA-COMP:17340"/>
        <dbReference type="ChEBI" id="CHEBI:33019"/>
        <dbReference type="ChEBI" id="CHEBI:61560"/>
        <dbReference type="ChEBI" id="CHEBI:173112"/>
        <dbReference type="EC" id="2.7.7.7"/>
    </reaction>
    <physiologicalReaction direction="left-to-right" evidence="4">
        <dbReference type="Rhea" id="RHEA:22509"/>
    </physiologicalReaction>
</comment>
<evidence type="ECO:0000256" key="5">
    <source>
        <dbReference type="SAM" id="MobiDB-lite"/>
    </source>
</evidence>
<comment type="caution">
    <text evidence="6">The sequence shown here is derived from an EMBL/GenBank/DDBJ whole genome shotgun (WGS) entry which is preliminary data.</text>
</comment>
<evidence type="ECO:0000256" key="1">
    <source>
        <dbReference type="ARBA" id="ARBA00026139"/>
    </source>
</evidence>
<dbReference type="GO" id="GO:0005759">
    <property type="term" value="C:mitochondrial matrix"/>
    <property type="evidence" value="ECO:0007669"/>
    <property type="project" value="TreeGrafter"/>
</dbReference>
<dbReference type="EC" id="2.7.7.102" evidence="3"/>
<name>A0A2P6TL43_CHLSO</name>
<evidence type="ECO:0000256" key="2">
    <source>
        <dbReference type="ARBA" id="ARBA00044677"/>
    </source>
</evidence>
<dbReference type="GO" id="GO:0042276">
    <property type="term" value="P:error-prone translesion synthesis"/>
    <property type="evidence" value="ECO:0007669"/>
    <property type="project" value="InterPro"/>
</dbReference>
<organism evidence="6 7">
    <name type="scientific">Chlorella sorokiniana</name>
    <name type="common">Freshwater green alga</name>
    <dbReference type="NCBI Taxonomy" id="3076"/>
    <lineage>
        <taxon>Eukaryota</taxon>
        <taxon>Viridiplantae</taxon>
        <taxon>Chlorophyta</taxon>
        <taxon>core chlorophytes</taxon>
        <taxon>Trebouxiophyceae</taxon>
        <taxon>Chlorellales</taxon>
        <taxon>Chlorellaceae</taxon>
        <taxon>Chlorella clade</taxon>
        <taxon>Chlorella</taxon>
    </lineage>
</organism>
<evidence type="ECO:0000256" key="3">
    <source>
        <dbReference type="ARBA" id="ARBA00044768"/>
    </source>
</evidence>
<dbReference type="Pfam" id="PF03121">
    <property type="entry name" value="Herpes_UL52"/>
    <property type="match status" value="1"/>
</dbReference>
<dbReference type="InterPro" id="IPR044917">
    <property type="entry name" value="PRIMPOL"/>
</dbReference>
<dbReference type="GO" id="GO:0003682">
    <property type="term" value="F:chromatin binding"/>
    <property type="evidence" value="ECO:0007669"/>
    <property type="project" value="TreeGrafter"/>
</dbReference>
<dbReference type="GO" id="GO:0006264">
    <property type="term" value="P:mitochondrial DNA replication"/>
    <property type="evidence" value="ECO:0007669"/>
    <property type="project" value="TreeGrafter"/>
</dbReference>
<evidence type="ECO:0000313" key="7">
    <source>
        <dbReference type="Proteomes" id="UP000239899"/>
    </source>
</evidence>
<keyword evidence="7" id="KW-1185">Reference proteome</keyword>
<dbReference type="PANTHER" id="PTHR31399">
    <property type="entry name" value="DNA-DIRECTED PRIMASE / POLYMERASE PROTEIN"/>
    <property type="match status" value="1"/>
</dbReference>
<dbReference type="PANTHER" id="PTHR31399:SF0">
    <property type="entry name" value="DNA-DIRECTED PRIMASE_POLYMERASE PROTEIN"/>
    <property type="match status" value="1"/>
</dbReference>
<protein>
    <recommendedName>
        <fullName evidence="1">DNA-directed primase/polymerase protein</fullName>
        <ecNumber evidence="3">2.7.7.102</ecNumber>
    </recommendedName>
</protein>
<evidence type="ECO:0000256" key="4">
    <source>
        <dbReference type="ARBA" id="ARBA00047303"/>
    </source>
</evidence>
<dbReference type="GO" id="GO:0009411">
    <property type="term" value="P:response to UV"/>
    <property type="evidence" value="ECO:0007669"/>
    <property type="project" value="TreeGrafter"/>
</dbReference>
<comment type="catalytic activity">
    <reaction evidence="2">
        <text>ssDNA + n NTP = ssDNA/pppN(pN)n-1 hybrid + (n-1) diphosphate.</text>
        <dbReference type="EC" id="2.7.7.102"/>
    </reaction>
</comment>
<dbReference type="AlphaFoldDB" id="A0A2P6TL43"/>
<dbReference type="Proteomes" id="UP000239899">
    <property type="component" value="Unassembled WGS sequence"/>
</dbReference>
<dbReference type="EMBL" id="LHPG02000012">
    <property type="protein sequence ID" value="PRW44999.1"/>
    <property type="molecule type" value="Genomic_DNA"/>
</dbReference>
<gene>
    <name evidence="6" type="ORF">C2E21_6376</name>
</gene>
<evidence type="ECO:0000313" key="6">
    <source>
        <dbReference type="EMBL" id="PRW44999.1"/>
    </source>
</evidence>
<sequence length="449" mass="48421">MAAAAGAVAAAAAAVEAAVATCPAEHPPLPAFDRADSLGLDVFSVEYGLEGKRRFIVASRAHFWQRYSGMVQRHYYEIIRAGAPCHLYFDLEFGREDNPGVDGAAAVYALLSLLRDALRDRFSLDMQDDWVLELDSSTPTKFSRHLIVRILGAAFASNAHVGTLVLQLCAAARERRDQDERCARLIVRKGEEEALFVDPAVYSRNRAFRLYLSSKSGKQTILRNTGRFGGAGLTQRETFFATLITDVPAGARLLRCFEGETSDEAAVAAGRRALSSRAGSLSSGGGGSSIGSAPRAGSGLRAGMPGAIGASVSYGPCPYPELEQFVCSVCCEGGVQGRVRSWVQLEDVMLFSMRDNRWCGNVGRQHKSNGIYIVVDLREGSWHQKCYDPECRHYRSPLTPLPPELRGLWQPPDEPAAGWAAGAGDTAGPAAAEQHCMAQQQVAAQPAVQ</sequence>
<proteinExistence type="predicted"/>
<feature type="region of interest" description="Disordered" evidence="5">
    <location>
        <begin position="277"/>
        <end position="296"/>
    </location>
</feature>
<dbReference type="GO" id="GO:0031297">
    <property type="term" value="P:replication fork processing"/>
    <property type="evidence" value="ECO:0007669"/>
    <property type="project" value="TreeGrafter"/>
</dbReference>
<dbReference type="GO" id="GO:0003887">
    <property type="term" value="F:DNA-directed DNA polymerase activity"/>
    <property type="evidence" value="ECO:0007669"/>
    <property type="project" value="UniProtKB-EC"/>
</dbReference>
<dbReference type="GO" id="GO:0005634">
    <property type="term" value="C:nucleus"/>
    <property type="evidence" value="ECO:0007669"/>
    <property type="project" value="TreeGrafter"/>
</dbReference>
<reference evidence="6 7" key="1">
    <citation type="journal article" date="2018" name="Plant J.">
        <title>Genome sequences of Chlorella sorokiniana UTEX 1602 and Micractinium conductrix SAG 241.80: implications to maltose excretion by a green alga.</title>
        <authorList>
            <person name="Arriola M.B."/>
            <person name="Velmurugan N."/>
            <person name="Zhang Y."/>
            <person name="Plunkett M.H."/>
            <person name="Hondzo H."/>
            <person name="Barney B.M."/>
        </authorList>
    </citation>
    <scope>NUCLEOTIDE SEQUENCE [LARGE SCALE GENOMIC DNA]</scope>
    <source>
        <strain evidence="7">UTEX 1602</strain>
    </source>
</reference>
<dbReference type="OrthoDB" id="5988181at2759"/>
<accession>A0A2P6TL43</accession>